<dbReference type="PANTHER" id="PTHR23507">
    <property type="entry name" value="ZGC:174356"/>
    <property type="match status" value="1"/>
</dbReference>
<evidence type="ECO:0000256" key="5">
    <source>
        <dbReference type="SAM" id="Phobius"/>
    </source>
</evidence>
<reference evidence="6" key="2">
    <citation type="submission" date="2020-11" db="EMBL/GenBank/DDBJ databases">
        <authorList>
            <person name="McCartney M.A."/>
            <person name="Auch B."/>
            <person name="Kono T."/>
            <person name="Mallez S."/>
            <person name="Becker A."/>
            <person name="Gohl D.M."/>
            <person name="Silverstein K.A.T."/>
            <person name="Koren S."/>
            <person name="Bechman K.B."/>
            <person name="Herman A."/>
            <person name="Abrahante J.E."/>
            <person name="Garbe J."/>
        </authorList>
    </citation>
    <scope>NUCLEOTIDE SEQUENCE</scope>
    <source>
        <strain evidence="6">Duluth1</strain>
        <tissue evidence="6">Whole animal</tissue>
    </source>
</reference>
<dbReference type="GO" id="GO:0022857">
    <property type="term" value="F:transmembrane transporter activity"/>
    <property type="evidence" value="ECO:0007669"/>
    <property type="project" value="InterPro"/>
</dbReference>
<dbReference type="AlphaFoldDB" id="A0A9D4KYY8"/>
<comment type="subcellular location">
    <subcellularLocation>
        <location evidence="1">Membrane</location>
        <topology evidence="1">Multi-pass membrane protein</topology>
    </subcellularLocation>
</comment>
<gene>
    <name evidence="6" type="ORF">DPMN_090568</name>
</gene>
<organism evidence="6 7">
    <name type="scientific">Dreissena polymorpha</name>
    <name type="common">Zebra mussel</name>
    <name type="synonym">Mytilus polymorpha</name>
    <dbReference type="NCBI Taxonomy" id="45954"/>
    <lineage>
        <taxon>Eukaryota</taxon>
        <taxon>Metazoa</taxon>
        <taxon>Spiralia</taxon>
        <taxon>Lophotrochozoa</taxon>
        <taxon>Mollusca</taxon>
        <taxon>Bivalvia</taxon>
        <taxon>Autobranchia</taxon>
        <taxon>Heteroconchia</taxon>
        <taxon>Euheterodonta</taxon>
        <taxon>Imparidentia</taxon>
        <taxon>Neoheterodontei</taxon>
        <taxon>Myida</taxon>
        <taxon>Dreissenoidea</taxon>
        <taxon>Dreissenidae</taxon>
        <taxon>Dreissena</taxon>
    </lineage>
</organism>
<dbReference type="InterPro" id="IPR011701">
    <property type="entry name" value="MFS"/>
</dbReference>
<dbReference type="Pfam" id="PF07690">
    <property type="entry name" value="MFS_1"/>
    <property type="match status" value="1"/>
</dbReference>
<feature type="transmembrane region" description="Helical" evidence="5">
    <location>
        <begin position="227"/>
        <end position="249"/>
    </location>
</feature>
<dbReference type="EMBL" id="JAIWYP010000003">
    <property type="protein sequence ID" value="KAH3848209.1"/>
    <property type="molecule type" value="Genomic_DNA"/>
</dbReference>
<keyword evidence="4 5" id="KW-0472">Membrane</keyword>
<name>A0A9D4KYY8_DREPO</name>
<evidence type="ECO:0000313" key="7">
    <source>
        <dbReference type="Proteomes" id="UP000828390"/>
    </source>
</evidence>
<evidence type="ECO:0000256" key="4">
    <source>
        <dbReference type="ARBA" id="ARBA00023136"/>
    </source>
</evidence>
<feature type="transmembrane region" description="Helical" evidence="5">
    <location>
        <begin position="198"/>
        <end position="221"/>
    </location>
</feature>
<feature type="transmembrane region" description="Helical" evidence="5">
    <location>
        <begin position="32"/>
        <end position="52"/>
    </location>
</feature>
<evidence type="ECO:0000256" key="3">
    <source>
        <dbReference type="ARBA" id="ARBA00022989"/>
    </source>
</evidence>
<sequence>MDDEKQPLIQNTSVRETTADEILRDSSFCLSYIKLVPVTLLLHFAGGVGYYATIQWIREYVKETSGCLANTSFNKTENGNCIGNGSLGNIDPDSHIEQETAKWIMYTSLATAIPASFSSALLCSFSDSIGRNFLFVVVACSTLVRLTVCSLSMYYKWNLLWIVLAAGLDGLTGSVHTSVSAGILFLVDITRPGRHRTIALSVFDGLLMFCSTISGIMSGFLIKHAGFFISTTVCTGLALFGLLVIVWFLPETNINIDNSKSSSLCLKVWAATLYCNCREWKYIRRPFVLITVCYFFQNLAVSHRGSIEILYQLGKPFCWTPEMIGLFSAARSTGQGLIGVLSIIPIKKGLSEINVALISAVFNTGSYILEGLATTTLELFLVPVFAAFGFVAAPMLKSLLSSLTPASNQGTLVAILLTVETVTEIASSYGLNQLYYMSAPYFPGVVFLVLAGMASLAAIFEIVFKLTQNINYGKDEEKTRTDILEKKK</sequence>
<feature type="transmembrane region" description="Helical" evidence="5">
    <location>
        <begin position="441"/>
        <end position="464"/>
    </location>
</feature>
<dbReference type="GO" id="GO:0016020">
    <property type="term" value="C:membrane"/>
    <property type="evidence" value="ECO:0007669"/>
    <property type="project" value="UniProtKB-SubCell"/>
</dbReference>
<evidence type="ECO:0008006" key="8">
    <source>
        <dbReference type="Google" id="ProtNLM"/>
    </source>
</evidence>
<dbReference type="InterPro" id="IPR036259">
    <property type="entry name" value="MFS_trans_sf"/>
</dbReference>
<evidence type="ECO:0000313" key="6">
    <source>
        <dbReference type="EMBL" id="KAH3848209.1"/>
    </source>
</evidence>
<keyword evidence="7" id="KW-1185">Reference proteome</keyword>
<feature type="transmembrane region" description="Helical" evidence="5">
    <location>
        <begin position="132"/>
        <end position="155"/>
    </location>
</feature>
<comment type="caution">
    <text evidence="6">The sequence shown here is derived from an EMBL/GenBank/DDBJ whole genome shotgun (WGS) entry which is preliminary data.</text>
</comment>
<dbReference type="Gene3D" id="1.20.1250.20">
    <property type="entry name" value="MFS general substrate transporter like domains"/>
    <property type="match status" value="1"/>
</dbReference>
<dbReference type="SUPFAM" id="SSF103473">
    <property type="entry name" value="MFS general substrate transporter"/>
    <property type="match status" value="1"/>
</dbReference>
<evidence type="ECO:0000256" key="1">
    <source>
        <dbReference type="ARBA" id="ARBA00004141"/>
    </source>
</evidence>
<dbReference type="OrthoDB" id="419734at2759"/>
<dbReference type="PANTHER" id="PTHR23507:SF1">
    <property type="entry name" value="FI18259P1-RELATED"/>
    <property type="match status" value="1"/>
</dbReference>
<keyword evidence="3 5" id="KW-1133">Transmembrane helix</keyword>
<dbReference type="Proteomes" id="UP000828390">
    <property type="component" value="Unassembled WGS sequence"/>
</dbReference>
<keyword evidence="2 5" id="KW-0812">Transmembrane</keyword>
<feature type="transmembrane region" description="Helical" evidence="5">
    <location>
        <begin position="161"/>
        <end position="186"/>
    </location>
</feature>
<feature type="transmembrane region" description="Helical" evidence="5">
    <location>
        <begin position="379"/>
        <end position="400"/>
    </location>
</feature>
<proteinExistence type="predicted"/>
<accession>A0A9D4KYY8</accession>
<feature type="transmembrane region" description="Helical" evidence="5">
    <location>
        <begin position="103"/>
        <end position="125"/>
    </location>
</feature>
<reference evidence="6" key="1">
    <citation type="journal article" date="2019" name="bioRxiv">
        <title>The Genome of the Zebra Mussel, Dreissena polymorpha: A Resource for Invasive Species Research.</title>
        <authorList>
            <person name="McCartney M.A."/>
            <person name="Auch B."/>
            <person name="Kono T."/>
            <person name="Mallez S."/>
            <person name="Zhang Y."/>
            <person name="Obille A."/>
            <person name="Becker A."/>
            <person name="Abrahante J.E."/>
            <person name="Garbe J."/>
            <person name="Badalamenti J.P."/>
            <person name="Herman A."/>
            <person name="Mangelson H."/>
            <person name="Liachko I."/>
            <person name="Sullivan S."/>
            <person name="Sone E.D."/>
            <person name="Koren S."/>
            <person name="Silverstein K.A.T."/>
            <person name="Beckman K.B."/>
            <person name="Gohl D.M."/>
        </authorList>
    </citation>
    <scope>NUCLEOTIDE SEQUENCE</scope>
    <source>
        <strain evidence="6">Duluth1</strain>
        <tissue evidence="6">Whole animal</tissue>
    </source>
</reference>
<evidence type="ECO:0000256" key="2">
    <source>
        <dbReference type="ARBA" id="ARBA00022692"/>
    </source>
</evidence>
<protein>
    <recommendedName>
        <fullName evidence="8">Proton-coupled folate transporter</fullName>
    </recommendedName>
</protein>